<dbReference type="Gene3D" id="3.40.630.30">
    <property type="match status" value="1"/>
</dbReference>
<dbReference type="Pfam" id="PF13302">
    <property type="entry name" value="Acetyltransf_3"/>
    <property type="match status" value="1"/>
</dbReference>
<reference evidence="2 3" key="1">
    <citation type="submission" date="2020-07" db="EMBL/GenBank/DDBJ databases">
        <title>Genomic Encyclopedia of Type Strains, Phase IV (KMG-IV): sequencing the most valuable type-strain genomes for metagenomic binning, comparative biology and taxonomic classification.</title>
        <authorList>
            <person name="Goeker M."/>
        </authorList>
    </citation>
    <scope>NUCLEOTIDE SEQUENCE [LARGE SCALE GENOMIC DNA]</scope>
    <source>
        <strain evidence="2 3">DSM 45533</strain>
    </source>
</reference>
<dbReference type="AlphaFoldDB" id="A0A7W0CDC0"/>
<dbReference type="EMBL" id="JACDUR010000001">
    <property type="protein sequence ID" value="MBA2889062.1"/>
    <property type="molecule type" value="Genomic_DNA"/>
</dbReference>
<sequence length="162" mass="17715">MTLRTARLSLDRPSITDLADVHEIHADPETNRFNPAGPSPDLATTRQMLAGWLADWREHGVGYRMVRLLDAPRVIGVAGLRQTELDGEVVRNLYYRFRPSAWGQGYALEAARAAIAGGEGDGPPVVALIRPGNLASRRVAEGAGLRLHMSILHLGGPMELYR</sequence>
<dbReference type="RefSeq" id="WP_181607895.1">
    <property type="nucleotide sequence ID" value="NZ_BAABAM010000001.1"/>
</dbReference>
<gene>
    <name evidence="2" type="ORF">HNR30_000397</name>
</gene>
<dbReference type="PANTHER" id="PTHR43792">
    <property type="entry name" value="GNAT FAMILY, PUTATIVE (AFU_ORTHOLOGUE AFUA_3G00765)-RELATED-RELATED"/>
    <property type="match status" value="1"/>
</dbReference>
<dbReference type="PROSITE" id="PS51186">
    <property type="entry name" value="GNAT"/>
    <property type="match status" value="1"/>
</dbReference>
<feature type="domain" description="N-acetyltransferase" evidence="1">
    <location>
        <begin position="1"/>
        <end position="162"/>
    </location>
</feature>
<comment type="caution">
    <text evidence="2">The sequence shown here is derived from an EMBL/GenBank/DDBJ whole genome shotgun (WGS) entry which is preliminary data.</text>
</comment>
<name>A0A7W0CDC0_9ACTN</name>
<dbReference type="InterPro" id="IPR051531">
    <property type="entry name" value="N-acetyltransferase"/>
</dbReference>
<evidence type="ECO:0000259" key="1">
    <source>
        <dbReference type="PROSITE" id="PS51186"/>
    </source>
</evidence>
<accession>A0A7W0CDC0</accession>
<dbReference type="PANTHER" id="PTHR43792:SF1">
    <property type="entry name" value="N-ACETYLTRANSFERASE DOMAIN-CONTAINING PROTEIN"/>
    <property type="match status" value="1"/>
</dbReference>
<dbReference type="GO" id="GO:0016747">
    <property type="term" value="F:acyltransferase activity, transferring groups other than amino-acyl groups"/>
    <property type="evidence" value="ECO:0007669"/>
    <property type="project" value="InterPro"/>
</dbReference>
<keyword evidence="3" id="KW-1185">Reference proteome</keyword>
<protein>
    <submittedName>
        <fullName evidence="2">RimJ/RimL family protein N-acetyltransferase</fullName>
    </submittedName>
</protein>
<proteinExistence type="predicted"/>
<evidence type="ECO:0000313" key="3">
    <source>
        <dbReference type="Proteomes" id="UP000530928"/>
    </source>
</evidence>
<dbReference type="SUPFAM" id="SSF55729">
    <property type="entry name" value="Acyl-CoA N-acyltransferases (Nat)"/>
    <property type="match status" value="1"/>
</dbReference>
<keyword evidence="2" id="KW-0808">Transferase</keyword>
<dbReference type="InterPro" id="IPR000182">
    <property type="entry name" value="GNAT_dom"/>
</dbReference>
<evidence type="ECO:0000313" key="2">
    <source>
        <dbReference type="EMBL" id="MBA2889062.1"/>
    </source>
</evidence>
<dbReference type="Proteomes" id="UP000530928">
    <property type="component" value="Unassembled WGS sequence"/>
</dbReference>
<dbReference type="InterPro" id="IPR016181">
    <property type="entry name" value="Acyl_CoA_acyltransferase"/>
</dbReference>
<organism evidence="2 3">
    <name type="scientific">Nonomuraea soli</name>
    <dbReference type="NCBI Taxonomy" id="1032476"/>
    <lineage>
        <taxon>Bacteria</taxon>
        <taxon>Bacillati</taxon>
        <taxon>Actinomycetota</taxon>
        <taxon>Actinomycetes</taxon>
        <taxon>Streptosporangiales</taxon>
        <taxon>Streptosporangiaceae</taxon>
        <taxon>Nonomuraea</taxon>
    </lineage>
</organism>